<dbReference type="Proteomes" id="UP000095601">
    <property type="component" value="Unassembled WGS sequence"/>
</dbReference>
<protein>
    <submittedName>
        <fullName evidence="1">Uncharacterized protein</fullName>
    </submittedName>
</protein>
<name>A0A1E5UD13_9FLAO</name>
<evidence type="ECO:0000313" key="2">
    <source>
        <dbReference type="Proteomes" id="UP000095601"/>
    </source>
</evidence>
<organism evidence="1 2">
    <name type="scientific">Cloacibacterium normanense</name>
    <dbReference type="NCBI Taxonomy" id="237258"/>
    <lineage>
        <taxon>Bacteria</taxon>
        <taxon>Pseudomonadati</taxon>
        <taxon>Bacteroidota</taxon>
        <taxon>Flavobacteriia</taxon>
        <taxon>Flavobacteriales</taxon>
        <taxon>Weeksellaceae</taxon>
    </lineage>
</organism>
<proteinExistence type="predicted"/>
<gene>
    <name evidence="1" type="ORF">BHF72_0232</name>
</gene>
<keyword evidence="2" id="KW-1185">Reference proteome</keyword>
<accession>A0A1E5UD13</accession>
<evidence type="ECO:0000313" key="1">
    <source>
        <dbReference type="EMBL" id="OEL10687.1"/>
    </source>
</evidence>
<comment type="caution">
    <text evidence="1">The sequence shown here is derived from an EMBL/GenBank/DDBJ whole genome shotgun (WGS) entry which is preliminary data.</text>
</comment>
<reference evidence="1 2" key="1">
    <citation type="submission" date="2016-09" db="EMBL/GenBank/DDBJ databases">
        <authorList>
            <person name="Capua I."/>
            <person name="De Benedictis P."/>
            <person name="Joannis T."/>
            <person name="Lombin L.H."/>
            <person name="Cattoli G."/>
        </authorList>
    </citation>
    <scope>NUCLEOTIDE SEQUENCE [LARGE SCALE GENOMIC DNA]</scope>
    <source>
        <strain evidence="1 2">NRS-1</strain>
    </source>
</reference>
<dbReference type="EMBL" id="MKGI01000075">
    <property type="protein sequence ID" value="OEL10687.1"/>
    <property type="molecule type" value="Genomic_DNA"/>
</dbReference>
<sequence>MQKMEYSQNIPVFLTSEINFSGAFSCIISTITTTTIITP</sequence>
<dbReference type="AlphaFoldDB" id="A0A1E5UD13"/>